<dbReference type="EMBL" id="BRYB01000748">
    <property type="protein sequence ID" value="GMI36793.1"/>
    <property type="molecule type" value="Genomic_DNA"/>
</dbReference>
<reference evidence="7 8" key="1">
    <citation type="journal article" date="2023" name="Commun. Biol.">
        <title>Genome analysis of Parmales, the sister group of diatoms, reveals the evolutionary specialization of diatoms from phago-mixotrophs to photoautotrophs.</title>
        <authorList>
            <person name="Ban H."/>
            <person name="Sato S."/>
            <person name="Yoshikawa S."/>
            <person name="Yamada K."/>
            <person name="Nakamura Y."/>
            <person name="Ichinomiya M."/>
            <person name="Sato N."/>
            <person name="Blanc-Mathieu R."/>
            <person name="Endo H."/>
            <person name="Kuwata A."/>
            <person name="Ogata H."/>
        </authorList>
    </citation>
    <scope>NUCLEOTIDE SEQUENCE [LARGE SCALE GENOMIC DNA]</scope>
</reference>
<evidence type="ECO:0000256" key="6">
    <source>
        <dbReference type="ARBA" id="ARBA00049534"/>
    </source>
</evidence>
<keyword evidence="8" id="KW-1185">Reference proteome</keyword>
<comment type="catalytic activity">
    <reaction evidence="6">
        <text>L-glutamine + H2O = L-glutamate + NH4(+)</text>
        <dbReference type="Rhea" id="RHEA:15889"/>
        <dbReference type="ChEBI" id="CHEBI:15377"/>
        <dbReference type="ChEBI" id="CHEBI:28938"/>
        <dbReference type="ChEBI" id="CHEBI:29985"/>
        <dbReference type="ChEBI" id="CHEBI:58359"/>
        <dbReference type="EC" id="3.5.1.2"/>
    </reaction>
</comment>
<dbReference type="Pfam" id="PF01174">
    <property type="entry name" value="SNO"/>
    <property type="match status" value="1"/>
</dbReference>
<keyword evidence="3" id="KW-0378">Hydrolase</keyword>
<dbReference type="InterPro" id="IPR021196">
    <property type="entry name" value="PdxT/SNO_CS"/>
</dbReference>
<comment type="caution">
    <text evidence="7">The sequence shown here is derived from an EMBL/GenBank/DDBJ whole genome shotgun (WGS) entry which is preliminary data.</text>
</comment>
<accession>A0ABQ6N0Q3</accession>
<dbReference type="Proteomes" id="UP001165060">
    <property type="component" value="Unassembled WGS sequence"/>
</dbReference>
<dbReference type="PROSITE" id="PS01236">
    <property type="entry name" value="PDXT_SNO_1"/>
    <property type="match status" value="1"/>
</dbReference>
<evidence type="ECO:0000256" key="2">
    <source>
        <dbReference type="ARBA" id="ARBA00012918"/>
    </source>
</evidence>
<organism evidence="7 8">
    <name type="scientific">Tetraparma gracilis</name>
    <dbReference type="NCBI Taxonomy" id="2962635"/>
    <lineage>
        <taxon>Eukaryota</taxon>
        <taxon>Sar</taxon>
        <taxon>Stramenopiles</taxon>
        <taxon>Ochrophyta</taxon>
        <taxon>Bolidophyceae</taxon>
        <taxon>Parmales</taxon>
        <taxon>Triparmaceae</taxon>
        <taxon>Tetraparma</taxon>
    </lineage>
</organism>
<dbReference type="EC" id="3.5.1.2" evidence="2"/>
<dbReference type="PANTHER" id="PTHR31559:SF0">
    <property type="entry name" value="PYRIDOXAL 5'-PHOSPHATE SYNTHASE SUBUNIT SNO1-RELATED"/>
    <property type="match status" value="1"/>
</dbReference>
<evidence type="ECO:0000313" key="7">
    <source>
        <dbReference type="EMBL" id="GMI36793.1"/>
    </source>
</evidence>
<feature type="non-terminal residue" evidence="7">
    <location>
        <position position="177"/>
    </location>
</feature>
<comment type="similarity">
    <text evidence="1">Belongs to the glutaminase PdxT/SNO family.</text>
</comment>
<keyword evidence="5" id="KW-0456">Lyase</keyword>
<protein>
    <recommendedName>
        <fullName evidence="2">glutaminase</fullName>
        <ecNumber evidence="2">3.5.1.2</ecNumber>
    </recommendedName>
</protein>
<evidence type="ECO:0000256" key="4">
    <source>
        <dbReference type="ARBA" id="ARBA00022962"/>
    </source>
</evidence>
<dbReference type="PIRSF" id="PIRSF005639">
    <property type="entry name" value="Glut_amidoT_SNO"/>
    <property type="match status" value="1"/>
</dbReference>
<proteinExistence type="inferred from homology"/>
<dbReference type="PANTHER" id="PTHR31559">
    <property type="entry name" value="PYRIDOXAL 5'-PHOSPHATE SYNTHASE SUBUNIT SNO"/>
    <property type="match status" value="1"/>
</dbReference>
<evidence type="ECO:0000256" key="1">
    <source>
        <dbReference type="ARBA" id="ARBA00008345"/>
    </source>
</evidence>
<sequence length="177" mass="18092">MVHIGVLALQGAFSEHEERLRSLSPSVVTSQVRTAADLGPCDGIVLPGGESTAMGLIGSADGGELWAALRGFINERRRPCWGTCAGMILLADRCVATAATIGGGQALIGGLDVVVCRNYFGSQISSFEMPVPPPPGKGGGDFNGVFIRAPAILTAGEGVEVLGKVTATPCKQANATL</sequence>
<evidence type="ECO:0000313" key="8">
    <source>
        <dbReference type="Proteomes" id="UP001165060"/>
    </source>
</evidence>
<evidence type="ECO:0000256" key="5">
    <source>
        <dbReference type="ARBA" id="ARBA00023239"/>
    </source>
</evidence>
<evidence type="ECO:0000256" key="3">
    <source>
        <dbReference type="ARBA" id="ARBA00022801"/>
    </source>
</evidence>
<keyword evidence="4" id="KW-0315">Glutamine amidotransferase</keyword>
<gene>
    <name evidence="7" type="ORF">TeGR_g6140</name>
</gene>
<dbReference type="SUPFAM" id="SSF52317">
    <property type="entry name" value="Class I glutamine amidotransferase-like"/>
    <property type="match status" value="1"/>
</dbReference>
<dbReference type="PROSITE" id="PS51130">
    <property type="entry name" value="PDXT_SNO_2"/>
    <property type="match status" value="1"/>
</dbReference>
<dbReference type="Gene3D" id="3.40.50.880">
    <property type="match status" value="1"/>
</dbReference>
<dbReference type="NCBIfam" id="TIGR03800">
    <property type="entry name" value="PLP_synth_Pdx2"/>
    <property type="match status" value="1"/>
</dbReference>
<dbReference type="InterPro" id="IPR029062">
    <property type="entry name" value="Class_I_gatase-like"/>
</dbReference>
<dbReference type="InterPro" id="IPR002161">
    <property type="entry name" value="PdxT/SNO"/>
</dbReference>
<name>A0ABQ6N0Q3_9STRA</name>